<proteinExistence type="predicted"/>
<reference evidence="2 3" key="1">
    <citation type="submission" date="2019-08" db="EMBL/GenBank/DDBJ databases">
        <title>Draft genome sequences of two oriental melons (Cucumis melo L. var makuwa).</title>
        <authorList>
            <person name="Kwon S.-Y."/>
        </authorList>
    </citation>
    <scope>NUCLEOTIDE SEQUENCE [LARGE SCALE GENOMIC DNA]</scope>
    <source>
        <strain evidence="3">cv. Chang Bougi</strain>
        <tissue evidence="2">Leaf</tissue>
    </source>
</reference>
<feature type="region of interest" description="Disordered" evidence="1">
    <location>
        <begin position="1"/>
        <end position="35"/>
    </location>
</feature>
<dbReference type="EMBL" id="SSTD01012952">
    <property type="protein sequence ID" value="TYK07904.1"/>
    <property type="molecule type" value="Genomic_DNA"/>
</dbReference>
<evidence type="ECO:0000256" key="1">
    <source>
        <dbReference type="SAM" id="MobiDB-lite"/>
    </source>
</evidence>
<accession>A0A5D3C9J3</accession>
<evidence type="ECO:0000313" key="3">
    <source>
        <dbReference type="Proteomes" id="UP000321947"/>
    </source>
</evidence>
<protein>
    <submittedName>
        <fullName evidence="2">Cytochrome c biogenesis FN (Mitochondrion)</fullName>
    </submittedName>
</protein>
<name>A0A5D3C9J3_CUCMM</name>
<dbReference type="Proteomes" id="UP000321947">
    <property type="component" value="Unassembled WGS sequence"/>
</dbReference>
<gene>
    <name evidence="2" type="ORF">E5676_scaffold265G00140</name>
</gene>
<evidence type="ECO:0000313" key="2">
    <source>
        <dbReference type="EMBL" id="TYK07904.1"/>
    </source>
</evidence>
<comment type="caution">
    <text evidence="2">The sequence shown here is derived from an EMBL/GenBank/DDBJ whole genome shotgun (WGS) entry which is preliminary data.</text>
</comment>
<dbReference type="AlphaFoldDB" id="A0A5D3C9J3"/>
<sequence length="89" mass="9734">MSFPPLGSRRSRGSREGKRMSPFLHLAQDDKERASSIDEQRIDGTLGIALLQSKCASNMADIKNLAVSNVIPLASKITGHELNGSNYYD</sequence>
<organism evidence="2 3">
    <name type="scientific">Cucumis melo var. makuwa</name>
    <name type="common">Oriental melon</name>
    <dbReference type="NCBI Taxonomy" id="1194695"/>
    <lineage>
        <taxon>Eukaryota</taxon>
        <taxon>Viridiplantae</taxon>
        <taxon>Streptophyta</taxon>
        <taxon>Embryophyta</taxon>
        <taxon>Tracheophyta</taxon>
        <taxon>Spermatophyta</taxon>
        <taxon>Magnoliopsida</taxon>
        <taxon>eudicotyledons</taxon>
        <taxon>Gunneridae</taxon>
        <taxon>Pentapetalae</taxon>
        <taxon>rosids</taxon>
        <taxon>fabids</taxon>
        <taxon>Cucurbitales</taxon>
        <taxon>Cucurbitaceae</taxon>
        <taxon>Benincaseae</taxon>
        <taxon>Cucumis</taxon>
    </lineage>
</organism>